<protein>
    <recommendedName>
        <fullName evidence="5">Putative 3-methyladenine DNA glycosylase</fullName>
        <ecNumber evidence="5">3.2.2.-</ecNumber>
    </recommendedName>
</protein>
<dbReference type="Proteomes" id="UP001226160">
    <property type="component" value="Unassembled WGS sequence"/>
</dbReference>
<dbReference type="InterPro" id="IPR011034">
    <property type="entry name" value="Formyl_transferase-like_C_sf"/>
</dbReference>
<keyword evidence="2 5" id="KW-0227">DNA damage</keyword>
<comment type="caution">
    <text evidence="6">The sequence shown here is derived from an EMBL/GenBank/DDBJ whole genome shotgun (WGS) entry which is preliminary data.</text>
</comment>
<evidence type="ECO:0000256" key="3">
    <source>
        <dbReference type="ARBA" id="ARBA00022801"/>
    </source>
</evidence>
<evidence type="ECO:0000256" key="2">
    <source>
        <dbReference type="ARBA" id="ARBA00022763"/>
    </source>
</evidence>
<dbReference type="InterPro" id="IPR036995">
    <property type="entry name" value="MPG_sf"/>
</dbReference>
<dbReference type="PANTHER" id="PTHR10429">
    <property type="entry name" value="DNA-3-METHYLADENINE GLYCOSYLASE"/>
    <property type="match status" value="1"/>
</dbReference>
<comment type="similarity">
    <text evidence="1 5">Belongs to the DNA glycosylase MPG family.</text>
</comment>
<dbReference type="NCBIfam" id="NF002003">
    <property type="entry name" value="PRK00802.1-3"/>
    <property type="match status" value="1"/>
</dbReference>
<dbReference type="GO" id="GO:0003905">
    <property type="term" value="F:alkylbase DNA N-glycosylase activity"/>
    <property type="evidence" value="ECO:0007669"/>
    <property type="project" value="InterPro"/>
</dbReference>
<dbReference type="GO" id="GO:0003677">
    <property type="term" value="F:DNA binding"/>
    <property type="evidence" value="ECO:0007669"/>
    <property type="project" value="InterPro"/>
</dbReference>
<name>A0AAP4BTK5_9CORY</name>
<dbReference type="Gene3D" id="3.10.300.10">
    <property type="entry name" value="Methylpurine-DNA glycosylase (MPG)"/>
    <property type="match status" value="1"/>
</dbReference>
<keyword evidence="3 5" id="KW-0378">Hydrolase</keyword>
<evidence type="ECO:0000256" key="1">
    <source>
        <dbReference type="ARBA" id="ARBA00009232"/>
    </source>
</evidence>
<evidence type="ECO:0000256" key="5">
    <source>
        <dbReference type="HAMAP-Rule" id="MF_00527"/>
    </source>
</evidence>
<sequence length="202" mass="21510">MLDFGANADVVAPQLLGCTLSYGPVAIEITEVEAYLHGTDEAAHSFRGKTPANAALWGPGGHLYVYISYGIHRCCNLVCGPDGTGQGCLIRAGRVLSGEEEARSRRGEVSFARLASGPGNVGKALGLGTEHNHLPVHQIPRDAPDTHISADAPMHPRLEARSQEPAWVAGPRIGISKNVDAPLRFWIPGDQTVTSPKRPPKK</sequence>
<dbReference type="EC" id="3.2.2.-" evidence="5"/>
<keyword evidence="4 5" id="KW-0234">DNA repair</keyword>
<dbReference type="SUPFAM" id="SSF50486">
    <property type="entry name" value="FMT C-terminal domain-like"/>
    <property type="match status" value="1"/>
</dbReference>
<dbReference type="HAMAP" id="MF_00527">
    <property type="entry name" value="3MGH"/>
    <property type="match status" value="1"/>
</dbReference>
<reference evidence="6" key="1">
    <citation type="submission" date="2023-05" db="EMBL/GenBank/DDBJ databases">
        <title>Metabolic capabilities are highly conserved among human nasal-associated Corynebacterium species in pangenomic analyses.</title>
        <authorList>
            <person name="Tran T.H."/>
            <person name="Roberts A.Q."/>
            <person name="Escapa I.F."/>
            <person name="Gao W."/>
            <person name="Conlan S."/>
            <person name="Kong H."/>
            <person name="Segre J.A."/>
            <person name="Kelly M.S."/>
            <person name="Lemon K.P."/>
        </authorList>
    </citation>
    <scope>NUCLEOTIDE SEQUENCE</scope>
    <source>
        <strain evidence="6">KPL2654</strain>
    </source>
</reference>
<dbReference type="AlphaFoldDB" id="A0AAP4BTK5"/>
<gene>
    <name evidence="6" type="ORF">QPX54_03180</name>
</gene>
<accession>A0AAP4BTK5</accession>
<organism evidence="6 7">
    <name type="scientific">Corynebacterium propinquum</name>
    <dbReference type="NCBI Taxonomy" id="43769"/>
    <lineage>
        <taxon>Bacteria</taxon>
        <taxon>Bacillati</taxon>
        <taxon>Actinomycetota</taxon>
        <taxon>Actinomycetes</taxon>
        <taxon>Mycobacteriales</taxon>
        <taxon>Corynebacteriaceae</taxon>
        <taxon>Corynebacterium</taxon>
    </lineage>
</organism>
<dbReference type="CDD" id="cd00540">
    <property type="entry name" value="AAG"/>
    <property type="match status" value="1"/>
</dbReference>
<dbReference type="Pfam" id="PF02245">
    <property type="entry name" value="Pur_DNA_glyco"/>
    <property type="match status" value="1"/>
</dbReference>
<dbReference type="EMBL" id="JASNVP010000003">
    <property type="protein sequence ID" value="MDK4325518.1"/>
    <property type="molecule type" value="Genomic_DNA"/>
</dbReference>
<evidence type="ECO:0000313" key="7">
    <source>
        <dbReference type="Proteomes" id="UP001226160"/>
    </source>
</evidence>
<proteinExistence type="inferred from homology"/>
<dbReference type="RefSeq" id="WP_049148230.1">
    <property type="nucleotide sequence ID" value="NZ_CP091865.1"/>
</dbReference>
<evidence type="ECO:0000313" key="6">
    <source>
        <dbReference type="EMBL" id="MDK4325518.1"/>
    </source>
</evidence>
<evidence type="ECO:0000256" key="4">
    <source>
        <dbReference type="ARBA" id="ARBA00023204"/>
    </source>
</evidence>
<dbReference type="NCBIfam" id="TIGR00567">
    <property type="entry name" value="3mg"/>
    <property type="match status" value="1"/>
</dbReference>
<keyword evidence="6" id="KW-0326">Glycosidase</keyword>
<dbReference type="InterPro" id="IPR003180">
    <property type="entry name" value="MPG"/>
</dbReference>
<dbReference type="GO" id="GO:0006284">
    <property type="term" value="P:base-excision repair"/>
    <property type="evidence" value="ECO:0007669"/>
    <property type="project" value="InterPro"/>
</dbReference>
<dbReference type="PANTHER" id="PTHR10429:SF0">
    <property type="entry name" value="DNA-3-METHYLADENINE GLYCOSYLASE"/>
    <property type="match status" value="1"/>
</dbReference>